<dbReference type="OrthoDB" id="293227at2759"/>
<protein>
    <submittedName>
        <fullName evidence="2">Uncharacterized protein</fullName>
    </submittedName>
</protein>
<proteinExistence type="predicted"/>
<gene>
    <name evidence="2" type="ORF">PSON_ATCC_30995.1.T0820249</name>
</gene>
<keyword evidence="1" id="KW-0175">Coiled coil</keyword>
<reference evidence="2" key="1">
    <citation type="submission" date="2021-01" db="EMBL/GenBank/DDBJ databases">
        <authorList>
            <consortium name="Genoscope - CEA"/>
            <person name="William W."/>
        </authorList>
    </citation>
    <scope>NUCLEOTIDE SEQUENCE</scope>
</reference>
<evidence type="ECO:0000313" key="3">
    <source>
        <dbReference type="Proteomes" id="UP000692954"/>
    </source>
</evidence>
<evidence type="ECO:0000313" key="2">
    <source>
        <dbReference type="EMBL" id="CAD8104682.1"/>
    </source>
</evidence>
<accession>A0A8S1PNU2</accession>
<keyword evidence="3" id="KW-1185">Reference proteome</keyword>
<dbReference type="Proteomes" id="UP000692954">
    <property type="component" value="Unassembled WGS sequence"/>
</dbReference>
<feature type="coiled-coil region" evidence="1">
    <location>
        <begin position="269"/>
        <end position="303"/>
    </location>
</feature>
<dbReference type="AlphaFoldDB" id="A0A8S1PNU2"/>
<sequence length="348" mass="40578">MILILIIYLGLGFSKELGALLETVKNNDYSMSILKQMKQYLNEKKSPYEILVYINEEEDKLVSEIIDDMNNYQQEQLLSSQKKQEFKYQMMLTKFTSALQADELLLLSNEAKLSEDIRMQRVDLLLELGQVIPQLEQLLKDELSVFDLENSELALFIDSFNEFIPSSPQKLNGQKQHLKENPEAILKEFISTNNEDSSFNLLISQIQQNQANGNINDAVSKSKDLVNEIQKSQQQALKSKKDLIENVKSSLTQDNEQWKLDIASIEPIAKITKEKLNQLQKQKDDLQVMLKHQQTEFNELQENIDNFYTSYSSKRLQDMNNLNIIRMIKQFYSEHLDVLEDFMKSKMQ</sequence>
<organism evidence="2 3">
    <name type="scientific">Paramecium sonneborni</name>
    <dbReference type="NCBI Taxonomy" id="65129"/>
    <lineage>
        <taxon>Eukaryota</taxon>
        <taxon>Sar</taxon>
        <taxon>Alveolata</taxon>
        <taxon>Ciliophora</taxon>
        <taxon>Intramacronucleata</taxon>
        <taxon>Oligohymenophorea</taxon>
        <taxon>Peniculida</taxon>
        <taxon>Parameciidae</taxon>
        <taxon>Paramecium</taxon>
    </lineage>
</organism>
<name>A0A8S1PNU2_9CILI</name>
<evidence type="ECO:0000256" key="1">
    <source>
        <dbReference type="SAM" id="Coils"/>
    </source>
</evidence>
<comment type="caution">
    <text evidence="2">The sequence shown here is derived from an EMBL/GenBank/DDBJ whole genome shotgun (WGS) entry which is preliminary data.</text>
</comment>
<dbReference type="EMBL" id="CAJJDN010000082">
    <property type="protein sequence ID" value="CAD8104682.1"/>
    <property type="molecule type" value="Genomic_DNA"/>
</dbReference>